<dbReference type="Gene3D" id="1.10.780.10">
    <property type="entry name" value="Hydroxylamine Oxidoreductase, Chain A, domain 1"/>
    <property type="match status" value="1"/>
</dbReference>
<dbReference type="Gene3D" id="1.10.238.10">
    <property type="entry name" value="EF-hand"/>
    <property type="match status" value="1"/>
</dbReference>
<feature type="transmembrane region" description="Helical" evidence="2">
    <location>
        <begin position="21"/>
        <end position="39"/>
    </location>
</feature>
<feature type="domain" description="EF-hand" evidence="3">
    <location>
        <begin position="225"/>
        <end position="260"/>
    </location>
</feature>
<reference evidence="5" key="1">
    <citation type="journal article" date="2018" name="Science">
        <title>A primordial and reversible TCA cycle in a facultatively chemolithoautotrophic thermophile.</title>
        <authorList>
            <person name="Nunoura T."/>
            <person name="Chikaraishi Y."/>
            <person name="Izaki R."/>
            <person name="Suwa T."/>
            <person name="Sato T."/>
            <person name="Harada T."/>
            <person name="Mori K."/>
            <person name="Kato Y."/>
            <person name="Miyazaki M."/>
            <person name="Shimamura S."/>
            <person name="Yanagawa K."/>
            <person name="Shuto A."/>
            <person name="Ohkouchi N."/>
            <person name="Fujita N."/>
            <person name="Takaki Y."/>
            <person name="Atomi H."/>
            <person name="Takai K."/>
        </authorList>
    </citation>
    <scope>NUCLEOTIDE SEQUENCE [LARGE SCALE GENOMIC DNA]</scope>
    <source>
        <strain evidence="5">DSM 17441 / JCM 13301 / NBRC 103674 / ABI70S6</strain>
    </source>
</reference>
<accession>A0A0S3QS47</accession>
<keyword evidence="1" id="KW-0732">Signal</keyword>
<dbReference type="AlphaFoldDB" id="A0A0S3QS47"/>
<dbReference type="GO" id="GO:0016491">
    <property type="term" value="F:oxidoreductase activity"/>
    <property type="evidence" value="ECO:0007669"/>
    <property type="project" value="TreeGrafter"/>
</dbReference>
<keyword evidence="2" id="KW-0812">Transmembrane</keyword>
<evidence type="ECO:0000313" key="4">
    <source>
        <dbReference type="EMBL" id="BAT71148.1"/>
    </source>
</evidence>
<dbReference type="OrthoDB" id="9814800at2"/>
<name>A0A0S3QS47_THET7</name>
<dbReference type="InterPro" id="IPR036280">
    <property type="entry name" value="Multihaem_cyt_sf"/>
</dbReference>
<evidence type="ECO:0000313" key="5">
    <source>
        <dbReference type="Proteomes" id="UP000063234"/>
    </source>
</evidence>
<keyword evidence="2" id="KW-1133">Transmembrane helix</keyword>
<dbReference type="Pfam" id="PF13202">
    <property type="entry name" value="EF-hand_5"/>
    <property type="match status" value="1"/>
</dbReference>
<dbReference type="STRING" id="1298851.TST_0340"/>
<keyword evidence="2" id="KW-0472">Membrane</keyword>
<gene>
    <name evidence="4" type="ORF">TST_0340</name>
</gene>
<evidence type="ECO:0000256" key="1">
    <source>
        <dbReference type="ARBA" id="ARBA00022729"/>
    </source>
</evidence>
<keyword evidence="5" id="KW-1185">Reference proteome</keyword>
<sequence>MLEDAQIQKEGAPEMKYKPKLILLLLIISIFWVAAQSFAVENEECLDCHGEPDFSVELPDGTTKSLYVDPQKFKASVHGMNEIACVDCHADLNKLDYDKEVPHHVPAAFVNCGDCHDEEQTYYEESVHANARSKGKKAAPICFNCHDYHYTKHLAAHTVVERENKFCLRCHDPYKYHNWLPQKNTHFNFVECEVCHAPKTSRHIHLRLYDLLTEKFLTGPEILKILGTTYDDFLKKFDANGNGKIDVDEFAKLVETLRMKRVRATFWGELTVSMEPILHKVTKGKAIKKCETCHSIRSPFFKEVYLVLTRQDGSVEHYPVEKKVLESFYVTHFYVLDATRVRILDIIGALIVLGGIAFAGGHLTMRILTIPLRRKKK</sequence>
<protein>
    <submittedName>
        <fullName evidence="4">Cytochrome c family protein</fullName>
    </submittedName>
</protein>
<organism evidence="4 5">
    <name type="scientific">Thermosulfidibacter takaii (strain DSM 17441 / JCM 13301 / NBRC 103674 / ABI70S6)</name>
    <dbReference type="NCBI Taxonomy" id="1298851"/>
    <lineage>
        <taxon>Bacteria</taxon>
        <taxon>Pseudomonadati</taxon>
        <taxon>Thermosulfidibacterota</taxon>
        <taxon>Thermosulfidibacteria</taxon>
        <taxon>Thermosulfidibacterales</taxon>
        <taxon>Thermosulfidibacteraceae</taxon>
    </lineage>
</organism>
<dbReference type="InterPro" id="IPR051829">
    <property type="entry name" value="Multiheme_Cytochr_ET"/>
</dbReference>
<dbReference type="Proteomes" id="UP000063234">
    <property type="component" value="Chromosome"/>
</dbReference>
<dbReference type="InterPro" id="IPR018247">
    <property type="entry name" value="EF_Hand_1_Ca_BS"/>
</dbReference>
<dbReference type="SUPFAM" id="SSF48695">
    <property type="entry name" value="Multiheme cytochromes"/>
    <property type="match status" value="1"/>
</dbReference>
<evidence type="ECO:0000256" key="2">
    <source>
        <dbReference type="SAM" id="Phobius"/>
    </source>
</evidence>
<proteinExistence type="predicted"/>
<dbReference type="KEGG" id="ttk:TST_0340"/>
<dbReference type="SMART" id="SM00054">
    <property type="entry name" value="EFh"/>
    <property type="match status" value="1"/>
</dbReference>
<dbReference type="InterPro" id="IPR002048">
    <property type="entry name" value="EF_hand_dom"/>
</dbReference>
<dbReference type="SUPFAM" id="SSF47473">
    <property type="entry name" value="EF-hand"/>
    <property type="match status" value="1"/>
</dbReference>
<dbReference type="RefSeq" id="WP_068549070.1">
    <property type="nucleotide sequence ID" value="NZ_AP013035.1"/>
</dbReference>
<dbReference type="PROSITE" id="PS00018">
    <property type="entry name" value="EF_HAND_1"/>
    <property type="match status" value="1"/>
</dbReference>
<dbReference type="PANTHER" id="PTHR35038:SF6">
    <property type="entry name" value="SURFACE LOCALIZED DECAHEME CYTOCHROME C LIPOPROTEIN"/>
    <property type="match status" value="1"/>
</dbReference>
<dbReference type="EMBL" id="AP013035">
    <property type="protein sequence ID" value="BAT71148.1"/>
    <property type="molecule type" value="Genomic_DNA"/>
</dbReference>
<dbReference type="GO" id="GO:0005509">
    <property type="term" value="F:calcium ion binding"/>
    <property type="evidence" value="ECO:0007669"/>
    <property type="project" value="InterPro"/>
</dbReference>
<feature type="transmembrane region" description="Helical" evidence="2">
    <location>
        <begin position="346"/>
        <end position="368"/>
    </location>
</feature>
<dbReference type="PANTHER" id="PTHR35038">
    <property type="entry name" value="DISSIMILATORY SULFITE REDUCTASE SIRA"/>
    <property type="match status" value="1"/>
</dbReference>
<dbReference type="PROSITE" id="PS50222">
    <property type="entry name" value="EF_HAND_2"/>
    <property type="match status" value="1"/>
</dbReference>
<dbReference type="InterPro" id="IPR011992">
    <property type="entry name" value="EF-hand-dom_pair"/>
</dbReference>
<evidence type="ECO:0000259" key="3">
    <source>
        <dbReference type="PROSITE" id="PS50222"/>
    </source>
</evidence>